<reference evidence="2" key="1">
    <citation type="submission" date="2016-10" db="EMBL/GenBank/DDBJ databases">
        <authorList>
            <person name="Benchimol M."/>
            <person name="Almeida L.G."/>
            <person name="Vasconcelos A.T."/>
            <person name="Perreira-Neves A."/>
            <person name="Rosa I.A."/>
            <person name="Tasca T."/>
            <person name="Bogo M.R."/>
            <person name="de Souza W."/>
        </authorList>
    </citation>
    <scope>NUCLEOTIDE SEQUENCE [LARGE SCALE GENOMIC DNA]</scope>
    <source>
        <strain evidence="2">K</strain>
    </source>
</reference>
<dbReference type="AlphaFoldDB" id="A0A1J4KHM9"/>
<dbReference type="VEuPathDB" id="TrichDB:TRFO_20138"/>
<proteinExistence type="predicted"/>
<gene>
    <name evidence="2" type="ORF">TRFO_20138</name>
</gene>
<accession>A0A1J4KHM9</accession>
<protein>
    <submittedName>
        <fullName evidence="2">Uncharacterized protein</fullName>
    </submittedName>
</protein>
<dbReference type="GeneID" id="94835925"/>
<dbReference type="Proteomes" id="UP000179807">
    <property type="component" value="Unassembled WGS sequence"/>
</dbReference>
<organism evidence="2 3">
    <name type="scientific">Tritrichomonas foetus</name>
    <dbReference type="NCBI Taxonomy" id="1144522"/>
    <lineage>
        <taxon>Eukaryota</taxon>
        <taxon>Metamonada</taxon>
        <taxon>Parabasalia</taxon>
        <taxon>Tritrichomonadida</taxon>
        <taxon>Tritrichomonadidae</taxon>
        <taxon>Tritrichomonas</taxon>
    </lineage>
</organism>
<feature type="region of interest" description="Disordered" evidence="1">
    <location>
        <begin position="251"/>
        <end position="270"/>
    </location>
</feature>
<evidence type="ECO:0000313" key="3">
    <source>
        <dbReference type="Proteomes" id="UP000179807"/>
    </source>
</evidence>
<feature type="compositionally biased region" description="Polar residues" evidence="1">
    <location>
        <begin position="251"/>
        <end position="266"/>
    </location>
</feature>
<sequence>MSSNQKRYLQFHIEQIDFTLNRDKILHPLYFRMKYQQFSSRYLIYSDSHYSSPPNNHINQEHKHNHDSFLISMNNIFKWGPILHPHTDTINFEIFYQMVNQKKNILAQQSLDLKLNTQAQMILDLKSLNSILPSSAVHFKIQYTDHKAKLFSYPLSRYGHETHLSEKFDTSWNHTKEGPESFPSFVQQDVSPPKEKSSYQQKDEFKSPSTQQNGNPHMPIDPHKIVQPSHHNQGKSSNFTEQLNTESEITNLSNQTNPINNSMSKAHQTKRSAFIPQILPAASQTEEKPSEKKHKADKSSPGNKKHDLIKKNQGTNDKSEDVSTLSKPLNKTKPFEETNNEFYNEKSDNSKYDETIYEYEHLPTFLLTKEQSNTHYCPPCFIQVDLSGFNK</sequence>
<feature type="compositionally biased region" description="Basic and acidic residues" evidence="1">
    <location>
        <begin position="192"/>
        <end position="206"/>
    </location>
</feature>
<keyword evidence="3" id="KW-1185">Reference proteome</keyword>
<evidence type="ECO:0000313" key="2">
    <source>
        <dbReference type="EMBL" id="OHT10546.1"/>
    </source>
</evidence>
<feature type="compositionally biased region" description="Polar residues" evidence="1">
    <location>
        <begin position="229"/>
        <end position="238"/>
    </location>
</feature>
<dbReference type="EMBL" id="MLAK01000608">
    <property type="protein sequence ID" value="OHT10546.1"/>
    <property type="molecule type" value="Genomic_DNA"/>
</dbReference>
<dbReference type="RefSeq" id="XP_068363682.1">
    <property type="nucleotide sequence ID" value="XM_068501221.1"/>
</dbReference>
<evidence type="ECO:0000256" key="1">
    <source>
        <dbReference type="SAM" id="MobiDB-lite"/>
    </source>
</evidence>
<name>A0A1J4KHM9_9EUKA</name>
<feature type="region of interest" description="Disordered" evidence="1">
    <location>
        <begin position="282"/>
        <end position="347"/>
    </location>
</feature>
<feature type="compositionally biased region" description="Polar residues" evidence="1">
    <location>
        <begin position="312"/>
        <end position="329"/>
    </location>
</feature>
<feature type="region of interest" description="Disordered" evidence="1">
    <location>
        <begin position="171"/>
        <end position="238"/>
    </location>
</feature>
<comment type="caution">
    <text evidence="2">The sequence shown here is derived from an EMBL/GenBank/DDBJ whole genome shotgun (WGS) entry which is preliminary data.</text>
</comment>